<dbReference type="PANTHER" id="PTHR46426:SF1">
    <property type="entry name" value="PROTEIN DISULFIDE-ISOMERASE TMX3"/>
    <property type="match status" value="1"/>
</dbReference>
<dbReference type="EMBL" id="NEDP02001767">
    <property type="protein sequence ID" value="OWF52560.1"/>
    <property type="molecule type" value="Genomic_DNA"/>
</dbReference>
<dbReference type="InterPro" id="IPR052250">
    <property type="entry name" value="PDI_TMX3"/>
</dbReference>
<evidence type="ECO:0000256" key="2">
    <source>
        <dbReference type="ARBA" id="ARBA00022692"/>
    </source>
</evidence>
<evidence type="ECO:0000256" key="6">
    <source>
        <dbReference type="SAM" id="MobiDB-lite"/>
    </source>
</evidence>
<evidence type="ECO:0000313" key="11">
    <source>
        <dbReference type="Proteomes" id="UP000242188"/>
    </source>
</evidence>
<evidence type="ECO:0000256" key="3">
    <source>
        <dbReference type="ARBA" id="ARBA00022989"/>
    </source>
</evidence>
<organism evidence="10 11">
    <name type="scientific">Mizuhopecten yessoensis</name>
    <name type="common">Japanese scallop</name>
    <name type="synonym">Patinopecten yessoensis</name>
    <dbReference type="NCBI Taxonomy" id="6573"/>
    <lineage>
        <taxon>Eukaryota</taxon>
        <taxon>Metazoa</taxon>
        <taxon>Spiralia</taxon>
        <taxon>Lophotrochozoa</taxon>
        <taxon>Mollusca</taxon>
        <taxon>Bivalvia</taxon>
        <taxon>Autobranchia</taxon>
        <taxon>Pteriomorphia</taxon>
        <taxon>Pectinida</taxon>
        <taxon>Pectinoidea</taxon>
        <taxon>Pectinidae</taxon>
        <taxon>Mizuhopecten</taxon>
    </lineage>
</organism>
<feature type="chain" id="PRO_5012871696" evidence="8">
    <location>
        <begin position="24"/>
        <end position="451"/>
    </location>
</feature>
<name>A0A210QUZ2_MIZYE</name>
<comment type="function">
    <text evidence="5">Probable disulfide isomerase, which participates in the folding of proteins containing disulfide bonds. May act as a dithiol oxidase. Acts as a regulator of endoplasmic reticulum-mitochondria contact sites via its ability to regulate redox signals.</text>
</comment>
<keyword evidence="3 7" id="KW-1133">Transmembrane helix</keyword>
<keyword evidence="10" id="KW-0413">Isomerase</keyword>
<comment type="caution">
    <text evidence="10">The sequence shown here is derived from an EMBL/GenBank/DDBJ whole genome shotgun (WGS) entry which is preliminary data.</text>
</comment>
<dbReference type="PANTHER" id="PTHR46426">
    <property type="entry name" value="PROTEIN DISULFIDE-ISOMERASE TMX3"/>
    <property type="match status" value="1"/>
</dbReference>
<dbReference type="GO" id="GO:0016853">
    <property type="term" value="F:isomerase activity"/>
    <property type="evidence" value="ECO:0007669"/>
    <property type="project" value="UniProtKB-KW"/>
</dbReference>
<dbReference type="PROSITE" id="PS00194">
    <property type="entry name" value="THIOREDOXIN_1"/>
    <property type="match status" value="1"/>
</dbReference>
<dbReference type="PRINTS" id="PR00421">
    <property type="entry name" value="THIOREDOXIN"/>
</dbReference>
<feature type="region of interest" description="Disordered" evidence="6">
    <location>
        <begin position="412"/>
        <end position="451"/>
    </location>
</feature>
<dbReference type="InterPro" id="IPR036249">
    <property type="entry name" value="Thioredoxin-like_sf"/>
</dbReference>
<dbReference type="OrthoDB" id="74910at2759"/>
<dbReference type="STRING" id="6573.A0A210QUZ2"/>
<keyword evidence="2 7" id="KW-0812">Transmembrane</keyword>
<proteinExistence type="predicted"/>
<feature type="transmembrane region" description="Helical" evidence="7">
    <location>
        <begin position="384"/>
        <end position="405"/>
    </location>
</feature>
<evidence type="ECO:0000256" key="1">
    <source>
        <dbReference type="ARBA" id="ARBA00004389"/>
    </source>
</evidence>
<dbReference type="SUPFAM" id="SSF52833">
    <property type="entry name" value="Thioredoxin-like"/>
    <property type="match status" value="1"/>
</dbReference>
<reference evidence="10 11" key="1">
    <citation type="journal article" date="2017" name="Nat. Ecol. Evol.">
        <title>Scallop genome provides insights into evolution of bilaterian karyotype and development.</title>
        <authorList>
            <person name="Wang S."/>
            <person name="Zhang J."/>
            <person name="Jiao W."/>
            <person name="Li J."/>
            <person name="Xun X."/>
            <person name="Sun Y."/>
            <person name="Guo X."/>
            <person name="Huan P."/>
            <person name="Dong B."/>
            <person name="Zhang L."/>
            <person name="Hu X."/>
            <person name="Sun X."/>
            <person name="Wang J."/>
            <person name="Zhao C."/>
            <person name="Wang Y."/>
            <person name="Wang D."/>
            <person name="Huang X."/>
            <person name="Wang R."/>
            <person name="Lv J."/>
            <person name="Li Y."/>
            <person name="Zhang Z."/>
            <person name="Liu B."/>
            <person name="Lu W."/>
            <person name="Hui Y."/>
            <person name="Liang J."/>
            <person name="Zhou Z."/>
            <person name="Hou R."/>
            <person name="Li X."/>
            <person name="Liu Y."/>
            <person name="Li H."/>
            <person name="Ning X."/>
            <person name="Lin Y."/>
            <person name="Zhao L."/>
            <person name="Xing Q."/>
            <person name="Dou J."/>
            <person name="Li Y."/>
            <person name="Mao J."/>
            <person name="Guo H."/>
            <person name="Dou H."/>
            <person name="Li T."/>
            <person name="Mu C."/>
            <person name="Jiang W."/>
            <person name="Fu Q."/>
            <person name="Fu X."/>
            <person name="Miao Y."/>
            <person name="Liu J."/>
            <person name="Yu Q."/>
            <person name="Li R."/>
            <person name="Liao H."/>
            <person name="Li X."/>
            <person name="Kong Y."/>
            <person name="Jiang Z."/>
            <person name="Chourrout D."/>
            <person name="Li R."/>
            <person name="Bao Z."/>
        </authorList>
    </citation>
    <scope>NUCLEOTIDE SEQUENCE [LARGE SCALE GENOMIC DNA]</scope>
    <source>
        <strain evidence="10 11">PY_sf001</strain>
    </source>
</reference>
<evidence type="ECO:0000256" key="5">
    <source>
        <dbReference type="ARBA" id="ARBA00045246"/>
    </source>
</evidence>
<evidence type="ECO:0000313" key="10">
    <source>
        <dbReference type="EMBL" id="OWF52560.1"/>
    </source>
</evidence>
<comment type="subcellular location">
    <subcellularLocation>
        <location evidence="1">Endoplasmic reticulum membrane</location>
        <topology evidence="1">Single-pass membrane protein</topology>
    </subcellularLocation>
</comment>
<dbReference type="Gene3D" id="3.40.30.10">
    <property type="entry name" value="Glutaredoxin"/>
    <property type="match status" value="2"/>
</dbReference>
<feature type="signal peptide" evidence="8">
    <location>
        <begin position="1"/>
        <end position="23"/>
    </location>
</feature>
<dbReference type="InterPro" id="IPR013766">
    <property type="entry name" value="Thioredoxin_domain"/>
</dbReference>
<dbReference type="Pfam" id="PF00085">
    <property type="entry name" value="Thioredoxin"/>
    <property type="match status" value="1"/>
</dbReference>
<evidence type="ECO:0000259" key="9">
    <source>
        <dbReference type="PROSITE" id="PS51352"/>
    </source>
</evidence>
<dbReference type="AlphaFoldDB" id="A0A210QUZ2"/>
<dbReference type="Pfam" id="PF13848">
    <property type="entry name" value="Thioredoxin_6"/>
    <property type="match status" value="1"/>
</dbReference>
<dbReference type="Proteomes" id="UP000242188">
    <property type="component" value="Unassembled WGS sequence"/>
</dbReference>
<feature type="compositionally biased region" description="Acidic residues" evidence="6">
    <location>
        <begin position="412"/>
        <end position="426"/>
    </location>
</feature>
<dbReference type="PROSITE" id="PS51352">
    <property type="entry name" value="THIOREDOXIN_2"/>
    <property type="match status" value="1"/>
</dbReference>
<keyword evidence="8" id="KW-0732">Signal</keyword>
<evidence type="ECO:0000256" key="4">
    <source>
        <dbReference type="ARBA" id="ARBA00023136"/>
    </source>
</evidence>
<dbReference type="InterPro" id="IPR017937">
    <property type="entry name" value="Thioredoxin_CS"/>
</dbReference>
<evidence type="ECO:0000256" key="7">
    <source>
        <dbReference type="SAM" id="Phobius"/>
    </source>
</evidence>
<protein>
    <submittedName>
        <fullName evidence="10">Protein disulfide-isomerase TMX3</fullName>
    </submittedName>
</protein>
<accession>A0A210QUZ2</accession>
<dbReference type="GO" id="GO:0005789">
    <property type="term" value="C:endoplasmic reticulum membrane"/>
    <property type="evidence" value="ECO:0007669"/>
    <property type="project" value="UniProtKB-SubCell"/>
</dbReference>
<feature type="domain" description="Thioredoxin" evidence="9">
    <location>
        <begin position="1"/>
        <end position="126"/>
    </location>
</feature>
<keyword evidence="4 7" id="KW-0472">Membrane</keyword>
<sequence length="451" mass="51283">MALSMKRTILTVVLFGAICVVSSQVLELDERFLDVYKEVPWLVEFYAPWCGHCKKLEPTFHQVSMSLRNTPVKVGKLDCTRFSSVASEFSVKGFPTIKFFNGENIYTHRGDRTKEDIMEFVNRAKGPAVRNLASKGKFEEAKNQHKDSAFFLYLGRQDPVDDMFSKYSNVAEQMLIQSYFYAGNSAVLPQRIKPAVTPTVLAFKDQEVVEYKAQDGIVTMSSLQDWINSERFPAFPLVTGANINDIAESGKILVMMAFDDENTESKAGSERIKDMVKVLATQHKDRFHSGFQFLWMSDMETVNSIAMAFMKGPVVMLLNPTTHYYYMPLTPIQDMAMEQLMQYLEDVRDEKVPALGGTGFFQRLKRVFYDLIVMVVGVWQSSRWLFLLMFGLPTTVISVVCYSLCCMDTVDDLPESEDENSEDEQELLPQAPLEPDDTEQPMAVPGHEKSE</sequence>
<evidence type="ECO:0000256" key="8">
    <source>
        <dbReference type="SAM" id="SignalP"/>
    </source>
</evidence>
<gene>
    <name evidence="10" type="ORF">KP79_PYT13753</name>
</gene>
<keyword evidence="11" id="KW-1185">Reference proteome</keyword>